<dbReference type="CDD" id="cd00250">
    <property type="entry name" value="CAS_like"/>
    <property type="match status" value="1"/>
</dbReference>
<dbReference type="GO" id="GO:0016706">
    <property type="term" value="F:2-oxoglutarate-dependent dioxygenase activity"/>
    <property type="evidence" value="ECO:0007669"/>
    <property type="project" value="UniProtKB-ARBA"/>
</dbReference>
<evidence type="ECO:0000313" key="16">
    <source>
        <dbReference type="RefSeq" id="XP_013381993.1"/>
    </source>
</evidence>
<feature type="domain" description="Gamma-butyrobetaine hydroxylase-like N-terminal" evidence="11">
    <location>
        <begin position="74"/>
        <end position="143"/>
    </location>
</feature>
<keyword evidence="6" id="KW-0124">Carnitine biosynthesis</keyword>
<keyword evidence="8" id="KW-0560">Oxidoreductase</keyword>
<reference evidence="13 14" key="1">
    <citation type="submission" date="2025-04" db="UniProtKB">
        <authorList>
            <consortium name="RefSeq"/>
        </authorList>
    </citation>
    <scope>IDENTIFICATION</scope>
    <source>
        <tissue evidence="13 14">Gonads</tissue>
    </source>
</reference>
<keyword evidence="9" id="KW-0408">Iron</keyword>
<comment type="pathway">
    <text evidence="3">Amine and polyamine biosynthesis; carnitine biosynthesis.</text>
</comment>
<sequence>MGSKALALCVCRNVFCRLPRCSNAAASWGVAQEVLFRNPTKMNLYREKYCQQKTAYCTATAPKDTVLDSVSVEPSARIVALQWKDGKEDRYNSTWLRYNCHCDQCKQPHSGQITINPLSMPALVTIKSVSREGADLCLVWNEDPDHTGRIPLKMLRENSYSKEAIEQRAQSVKTSRKWDKIPEVTYDEVNANDRGLLRWLSALVDEGICLVKEVPTQLGTVKQVAEKIFPLQQTIYEEVFDVISNPEPINVAYSSSFLDFHMDLMYYESPPGLQFLHCVRFDPEVTGGESIFLDCFVVAEEFREQYPEDFETLARVPATFQKIHFEREYPVYMTYQRPHIALNHRREIVAVNWSPNFEGPLFVPEEDVEPYYKAYHRFMSMLCNSPHIIERHLNPGDLIVFNNRRVLHGRKAFELNGGMRHLQGCYVNIDEFKKKFQVLSCTVGDGRPAKRVGNHDFF</sequence>
<evidence type="ECO:0000313" key="13">
    <source>
        <dbReference type="RefSeq" id="XP_013381989.1"/>
    </source>
</evidence>
<dbReference type="OrthoDB" id="406634at2759"/>
<dbReference type="RefSeq" id="XP_013381994.1">
    <property type="nucleotide sequence ID" value="XM_013526540.1"/>
</dbReference>
<protein>
    <submittedName>
        <fullName evidence="13 14">Uncharacterized protein LOC106152800 isoform X1</fullName>
    </submittedName>
</protein>
<evidence type="ECO:0000256" key="8">
    <source>
        <dbReference type="ARBA" id="ARBA00023002"/>
    </source>
</evidence>
<dbReference type="Gene3D" id="3.60.130.10">
    <property type="entry name" value="Clavaminate synthase-like"/>
    <property type="match status" value="1"/>
</dbReference>
<dbReference type="KEGG" id="lak:106152800"/>
<dbReference type="RefSeq" id="XP_013381993.1">
    <property type="nucleotide sequence ID" value="XM_013526539.1"/>
</dbReference>
<evidence type="ECO:0000313" key="14">
    <source>
        <dbReference type="RefSeq" id="XP_013381990.1"/>
    </source>
</evidence>
<evidence type="ECO:0000313" key="12">
    <source>
        <dbReference type="Proteomes" id="UP000085678"/>
    </source>
</evidence>
<evidence type="ECO:0000259" key="11">
    <source>
        <dbReference type="Pfam" id="PF06155"/>
    </source>
</evidence>
<evidence type="ECO:0000256" key="1">
    <source>
        <dbReference type="ARBA" id="ARBA00001954"/>
    </source>
</evidence>
<keyword evidence="5" id="KW-0479">Metal-binding</keyword>
<accession>A0A1S3HA53</accession>
<organism evidence="12 17">
    <name type="scientific">Lingula anatina</name>
    <name type="common">Brachiopod</name>
    <name type="synonym">Lingula unguis</name>
    <dbReference type="NCBI Taxonomy" id="7574"/>
    <lineage>
        <taxon>Eukaryota</taxon>
        <taxon>Metazoa</taxon>
        <taxon>Spiralia</taxon>
        <taxon>Lophotrochozoa</taxon>
        <taxon>Brachiopoda</taxon>
        <taxon>Linguliformea</taxon>
        <taxon>Lingulata</taxon>
        <taxon>Lingulida</taxon>
        <taxon>Linguloidea</taxon>
        <taxon>Lingulidae</taxon>
        <taxon>Lingula</taxon>
    </lineage>
</organism>
<dbReference type="GO" id="GO:0005739">
    <property type="term" value="C:mitochondrion"/>
    <property type="evidence" value="ECO:0007669"/>
    <property type="project" value="TreeGrafter"/>
</dbReference>
<dbReference type="InterPro" id="IPR003819">
    <property type="entry name" value="TauD/TfdA-like"/>
</dbReference>
<evidence type="ECO:0000256" key="6">
    <source>
        <dbReference type="ARBA" id="ARBA00022873"/>
    </source>
</evidence>
<keyword evidence="7" id="KW-0223">Dioxygenase</keyword>
<dbReference type="RefSeq" id="XP_013381992.1">
    <property type="nucleotide sequence ID" value="XM_013526538.1"/>
</dbReference>
<comment type="cofactor">
    <cofactor evidence="2">
        <name>L-ascorbate</name>
        <dbReference type="ChEBI" id="CHEBI:38290"/>
    </cofactor>
</comment>
<dbReference type="RefSeq" id="XP_013381989.1">
    <property type="nucleotide sequence ID" value="XM_013526535.1"/>
</dbReference>
<evidence type="ECO:0000313" key="17">
    <source>
        <dbReference type="RefSeq" id="XP_013381994.1"/>
    </source>
</evidence>
<feature type="domain" description="TauD/TfdA-like" evidence="10">
    <location>
        <begin position="179"/>
        <end position="426"/>
    </location>
</feature>
<dbReference type="RefSeq" id="XP_013381990.1">
    <property type="nucleotide sequence ID" value="XM_013526536.1"/>
</dbReference>
<comment type="cofactor">
    <cofactor evidence="1">
        <name>Fe(2+)</name>
        <dbReference type="ChEBI" id="CHEBI:29033"/>
    </cofactor>
</comment>
<dbReference type="Proteomes" id="UP000085678">
    <property type="component" value="Unplaced"/>
</dbReference>
<dbReference type="GeneID" id="106152800"/>
<dbReference type="InterPro" id="IPR050411">
    <property type="entry name" value="AlphaKG_dependent_hydroxylases"/>
</dbReference>
<dbReference type="Gene3D" id="3.30.2020.30">
    <property type="match status" value="1"/>
</dbReference>
<dbReference type="InterPro" id="IPR038492">
    <property type="entry name" value="GBBH-like_N_sf"/>
</dbReference>
<keyword evidence="12" id="KW-1185">Reference proteome</keyword>
<dbReference type="InterPro" id="IPR042098">
    <property type="entry name" value="TauD-like_sf"/>
</dbReference>
<evidence type="ECO:0000256" key="9">
    <source>
        <dbReference type="ARBA" id="ARBA00023004"/>
    </source>
</evidence>
<evidence type="ECO:0000256" key="7">
    <source>
        <dbReference type="ARBA" id="ARBA00022964"/>
    </source>
</evidence>
<dbReference type="FunFam" id="3.60.130.10:FF:000001">
    <property type="entry name" value="Trimethyllysine dioxygenase, mitochondrial"/>
    <property type="match status" value="1"/>
</dbReference>
<dbReference type="PANTHER" id="PTHR10696">
    <property type="entry name" value="GAMMA-BUTYROBETAINE HYDROXYLASE-RELATED"/>
    <property type="match status" value="1"/>
</dbReference>
<dbReference type="GO" id="GO:0046872">
    <property type="term" value="F:metal ion binding"/>
    <property type="evidence" value="ECO:0007669"/>
    <property type="project" value="UniProtKB-KW"/>
</dbReference>
<dbReference type="Pfam" id="PF02668">
    <property type="entry name" value="TauD"/>
    <property type="match status" value="1"/>
</dbReference>
<evidence type="ECO:0000256" key="4">
    <source>
        <dbReference type="ARBA" id="ARBA00008654"/>
    </source>
</evidence>
<dbReference type="InterPro" id="IPR010376">
    <property type="entry name" value="GBBH-like_N"/>
</dbReference>
<dbReference type="Pfam" id="PF06155">
    <property type="entry name" value="GBBH-like_N"/>
    <property type="match status" value="1"/>
</dbReference>
<evidence type="ECO:0000256" key="5">
    <source>
        <dbReference type="ARBA" id="ARBA00022723"/>
    </source>
</evidence>
<dbReference type="PANTHER" id="PTHR10696:SF25">
    <property type="entry name" value="OXIDOREDUCTASE AIM17-RELATED"/>
    <property type="match status" value="1"/>
</dbReference>
<gene>
    <name evidence="13 14 15 16 17" type="primary">LOC106152800</name>
</gene>
<evidence type="ECO:0000256" key="2">
    <source>
        <dbReference type="ARBA" id="ARBA00001961"/>
    </source>
</evidence>
<dbReference type="GO" id="GO:0045329">
    <property type="term" value="P:carnitine biosynthetic process"/>
    <property type="evidence" value="ECO:0007669"/>
    <property type="project" value="UniProtKB-UniPathway"/>
</dbReference>
<dbReference type="AlphaFoldDB" id="A0A1S3HA53"/>
<dbReference type="SUPFAM" id="SSF51197">
    <property type="entry name" value="Clavaminate synthase-like"/>
    <property type="match status" value="1"/>
</dbReference>
<dbReference type="STRING" id="7574.A0A1S3HA53"/>
<dbReference type="UniPathway" id="UPA00118"/>
<dbReference type="FunFam" id="3.30.2020.30:FF:000002">
    <property type="entry name" value="Putative gamma-butyrobetaine dioxygenase"/>
    <property type="match status" value="1"/>
</dbReference>
<comment type="similarity">
    <text evidence="4">Belongs to the gamma-BBH/TMLD family.</text>
</comment>
<name>A0A1S3HA53_LINAN</name>
<evidence type="ECO:0000259" key="10">
    <source>
        <dbReference type="Pfam" id="PF02668"/>
    </source>
</evidence>
<evidence type="ECO:0000313" key="15">
    <source>
        <dbReference type="RefSeq" id="XP_013381992.1"/>
    </source>
</evidence>
<proteinExistence type="inferred from homology"/>
<evidence type="ECO:0000256" key="3">
    <source>
        <dbReference type="ARBA" id="ARBA00005022"/>
    </source>
</evidence>